<dbReference type="Proteomes" id="UP000287651">
    <property type="component" value="Unassembled WGS sequence"/>
</dbReference>
<sequence length="244" mass="27171">MNGRESRSLTRDPGGAVDQGKDHATEGPGDPLDAHRGALAAGLDHAHDREDGDVEEEEGSHELRYPSPVEGPRGELPGLEQGSRWRLLVVLVALGCRSYRLPLRELVCSQPHIFFFAFHLPVCLLVGKRQSTREPPRVQETGPSAASSASTSRVKNGRRLFPDAGLEAKRGFCLPLYRLFVVLWVSELRRRRRRRRTQQKEQGRKLPFPGRGDRCGVAEPSEDTRLKLGFGYNGYGLHVDCCSP</sequence>
<evidence type="ECO:0000313" key="3">
    <source>
        <dbReference type="Proteomes" id="UP000287651"/>
    </source>
</evidence>
<accession>A0A427ANS4</accession>
<feature type="region of interest" description="Disordered" evidence="1">
    <location>
        <begin position="1"/>
        <end position="77"/>
    </location>
</feature>
<organism evidence="2 3">
    <name type="scientific">Ensete ventricosum</name>
    <name type="common">Abyssinian banana</name>
    <name type="synonym">Musa ensete</name>
    <dbReference type="NCBI Taxonomy" id="4639"/>
    <lineage>
        <taxon>Eukaryota</taxon>
        <taxon>Viridiplantae</taxon>
        <taxon>Streptophyta</taxon>
        <taxon>Embryophyta</taxon>
        <taxon>Tracheophyta</taxon>
        <taxon>Spermatophyta</taxon>
        <taxon>Magnoliopsida</taxon>
        <taxon>Liliopsida</taxon>
        <taxon>Zingiberales</taxon>
        <taxon>Musaceae</taxon>
        <taxon>Ensete</taxon>
    </lineage>
</organism>
<name>A0A427ANS4_ENSVE</name>
<protein>
    <submittedName>
        <fullName evidence="2">Uncharacterized protein</fullName>
    </submittedName>
</protein>
<gene>
    <name evidence="2" type="ORF">B296_00000950</name>
</gene>
<evidence type="ECO:0000313" key="2">
    <source>
        <dbReference type="EMBL" id="RRT77868.1"/>
    </source>
</evidence>
<dbReference type="EMBL" id="AMZH03001817">
    <property type="protein sequence ID" value="RRT77868.1"/>
    <property type="molecule type" value="Genomic_DNA"/>
</dbReference>
<proteinExistence type="predicted"/>
<feature type="region of interest" description="Disordered" evidence="1">
    <location>
        <begin position="133"/>
        <end position="153"/>
    </location>
</feature>
<reference evidence="2 3" key="1">
    <citation type="journal article" date="2014" name="Agronomy (Basel)">
        <title>A Draft Genome Sequence for Ensete ventricosum, the Drought-Tolerant Tree Against Hunger.</title>
        <authorList>
            <person name="Harrison J."/>
            <person name="Moore K.A."/>
            <person name="Paszkiewicz K."/>
            <person name="Jones T."/>
            <person name="Grant M."/>
            <person name="Ambacheew D."/>
            <person name="Muzemil S."/>
            <person name="Studholme D.J."/>
        </authorList>
    </citation>
    <scope>NUCLEOTIDE SEQUENCE [LARGE SCALE GENOMIC DNA]</scope>
</reference>
<feature type="region of interest" description="Disordered" evidence="1">
    <location>
        <begin position="194"/>
        <end position="213"/>
    </location>
</feature>
<comment type="caution">
    <text evidence="2">The sequence shown here is derived from an EMBL/GenBank/DDBJ whole genome shotgun (WGS) entry which is preliminary data.</text>
</comment>
<evidence type="ECO:0000256" key="1">
    <source>
        <dbReference type="SAM" id="MobiDB-lite"/>
    </source>
</evidence>
<dbReference type="AlphaFoldDB" id="A0A427ANS4"/>
<feature type="compositionally biased region" description="Basic and acidic residues" evidence="1">
    <location>
        <begin position="1"/>
        <end position="10"/>
    </location>
</feature>